<feature type="binding site" evidence="5 6">
    <location>
        <position position="68"/>
    </location>
    <ligand>
        <name>substrate</name>
    </ligand>
</feature>
<evidence type="ECO:0000313" key="11">
    <source>
        <dbReference type="Proteomes" id="UP000315750"/>
    </source>
</evidence>
<feature type="binding site" evidence="5 7">
    <location>
        <position position="197"/>
    </location>
    <ligand>
        <name>FMN</name>
        <dbReference type="ChEBI" id="CHEBI:58210"/>
    </ligand>
</feature>
<dbReference type="InterPro" id="IPR019576">
    <property type="entry name" value="Pyridoxamine_oxidase_dimer_C"/>
</dbReference>
<dbReference type="NCBIfam" id="NF004231">
    <property type="entry name" value="PRK05679.1"/>
    <property type="match status" value="1"/>
</dbReference>
<evidence type="ECO:0000256" key="6">
    <source>
        <dbReference type="PIRSR" id="PIRSR000190-1"/>
    </source>
</evidence>
<comment type="caution">
    <text evidence="5">Lacks conserved residue(s) required for the propagation of feature annotation.</text>
</comment>
<comment type="catalytic activity">
    <reaction evidence="5">
        <text>pyridoxamine 5'-phosphate + O2 + H2O = pyridoxal 5'-phosphate + H2O2 + NH4(+)</text>
        <dbReference type="Rhea" id="RHEA:15817"/>
        <dbReference type="ChEBI" id="CHEBI:15377"/>
        <dbReference type="ChEBI" id="CHEBI:15379"/>
        <dbReference type="ChEBI" id="CHEBI:16240"/>
        <dbReference type="ChEBI" id="CHEBI:28938"/>
        <dbReference type="ChEBI" id="CHEBI:58451"/>
        <dbReference type="ChEBI" id="CHEBI:597326"/>
        <dbReference type="EC" id="1.4.3.5"/>
    </reaction>
</comment>
<feature type="domain" description="Pyridoxine 5'-phosphate oxidase dimerisation C-terminal" evidence="9">
    <location>
        <begin position="174"/>
        <end position="214"/>
    </location>
</feature>
<dbReference type="GO" id="GO:0010181">
    <property type="term" value="F:FMN binding"/>
    <property type="evidence" value="ECO:0007669"/>
    <property type="project" value="UniProtKB-UniRule"/>
</dbReference>
<evidence type="ECO:0000256" key="5">
    <source>
        <dbReference type="HAMAP-Rule" id="MF_01629"/>
    </source>
</evidence>
<feature type="binding site" evidence="5 6">
    <location>
        <begin position="193"/>
        <end position="195"/>
    </location>
    <ligand>
        <name>substrate</name>
    </ligand>
</feature>
<accession>A0A518AH36</accession>
<dbReference type="PANTHER" id="PTHR10851:SF0">
    <property type="entry name" value="PYRIDOXINE-5'-PHOSPHATE OXIDASE"/>
    <property type="match status" value="1"/>
</dbReference>
<dbReference type="KEGG" id="amuc:Pan181_02250"/>
<dbReference type="InterPro" id="IPR011576">
    <property type="entry name" value="Pyridox_Oxase_N"/>
</dbReference>
<evidence type="ECO:0000259" key="9">
    <source>
        <dbReference type="Pfam" id="PF10590"/>
    </source>
</evidence>
<dbReference type="NCBIfam" id="TIGR00558">
    <property type="entry name" value="pdxH"/>
    <property type="match status" value="1"/>
</dbReference>
<feature type="domain" description="Pyridoxamine 5'-phosphate oxidase N-terminal" evidence="8">
    <location>
        <begin position="45"/>
        <end position="153"/>
    </location>
</feature>
<evidence type="ECO:0000256" key="1">
    <source>
        <dbReference type="ARBA" id="ARBA00007301"/>
    </source>
</evidence>
<dbReference type="Gene3D" id="2.30.110.10">
    <property type="entry name" value="Electron Transport, Fmn-binding Protein, Chain A"/>
    <property type="match status" value="1"/>
</dbReference>
<evidence type="ECO:0000313" key="10">
    <source>
        <dbReference type="EMBL" id="QDU54045.1"/>
    </source>
</evidence>
<keyword evidence="4 5" id="KW-0560">Oxidoreductase</keyword>
<dbReference type="InterPro" id="IPR019740">
    <property type="entry name" value="Pyridox_Oxase_CS"/>
</dbReference>
<feature type="binding site" evidence="5 7">
    <location>
        <position position="107"/>
    </location>
    <ligand>
        <name>FMN</name>
        <dbReference type="ChEBI" id="CHEBI:58210"/>
    </ligand>
</feature>
<dbReference type="InterPro" id="IPR000659">
    <property type="entry name" value="Pyridox_Oxase"/>
</dbReference>
<dbReference type="InterPro" id="IPR012349">
    <property type="entry name" value="Split_barrel_FMN-bd"/>
</dbReference>
<feature type="binding site" evidence="5 7">
    <location>
        <position position="85"/>
    </location>
    <ligand>
        <name>FMN</name>
        <dbReference type="ChEBI" id="CHEBI:58210"/>
    </ligand>
</feature>
<dbReference type="Pfam" id="PF10590">
    <property type="entry name" value="PNP_phzG_C"/>
    <property type="match status" value="1"/>
</dbReference>
<protein>
    <recommendedName>
        <fullName evidence="5">Pyridoxine/pyridoxamine 5'-phosphate oxidase</fullName>
        <ecNumber evidence="5">1.4.3.5</ecNumber>
    </recommendedName>
    <alternativeName>
        <fullName evidence="5">PNP/PMP oxidase</fullName>
        <shortName evidence="5">PNPOx</shortName>
    </alternativeName>
    <alternativeName>
        <fullName evidence="5">Pyridoxal 5'-phosphate synthase</fullName>
    </alternativeName>
</protein>
<name>A0A518AH36_9BACT</name>
<gene>
    <name evidence="5 10" type="primary">pdxH</name>
    <name evidence="10" type="ORF">Pan181_02250</name>
</gene>
<keyword evidence="11" id="KW-1185">Reference proteome</keyword>
<proteinExistence type="inferred from homology"/>
<evidence type="ECO:0000256" key="7">
    <source>
        <dbReference type="PIRSR" id="PIRSR000190-2"/>
    </source>
</evidence>
<dbReference type="UniPathway" id="UPA01068">
    <property type="reaction ID" value="UER00304"/>
</dbReference>
<evidence type="ECO:0000256" key="2">
    <source>
        <dbReference type="ARBA" id="ARBA00022630"/>
    </source>
</evidence>
<keyword evidence="3 5" id="KW-0288">FMN</keyword>
<dbReference type="AlphaFoldDB" id="A0A518AH36"/>
<feature type="binding site" evidence="5 7">
    <location>
        <begin position="142"/>
        <end position="143"/>
    </location>
    <ligand>
        <name>FMN</name>
        <dbReference type="ChEBI" id="CHEBI:58210"/>
    </ligand>
</feature>
<dbReference type="GO" id="GO:0008615">
    <property type="term" value="P:pyridoxine biosynthetic process"/>
    <property type="evidence" value="ECO:0007669"/>
    <property type="project" value="UniProtKB-UniRule"/>
</dbReference>
<reference evidence="10 11" key="1">
    <citation type="submission" date="2019-02" db="EMBL/GenBank/DDBJ databases">
        <title>Deep-cultivation of Planctomycetes and their phenomic and genomic characterization uncovers novel biology.</title>
        <authorList>
            <person name="Wiegand S."/>
            <person name="Jogler M."/>
            <person name="Boedeker C."/>
            <person name="Pinto D."/>
            <person name="Vollmers J."/>
            <person name="Rivas-Marin E."/>
            <person name="Kohn T."/>
            <person name="Peeters S.H."/>
            <person name="Heuer A."/>
            <person name="Rast P."/>
            <person name="Oberbeckmann S."/>
            <person name="Bunk B."/>
            <person name="Jeske O."/>
            <person name="Meyerdierks A."/>
            <person name="Storesund J.E."/>
            <person name="Kallscheuer N."/>
            <person name="Luecker S."/>
            <person name="Lage O.M."/>
            <person name="Pohl T."/>
            <person name="Merkel B.J."/>
            <person name="Hornburger P."/>
            <person name="Mueller R.-W."/>
            <person name="Bruemmer F."/>
            <person name="Labrenz M."/>
            <person name="Spormann A.M."/>
            <person name="Op den Camp H."/>
            <person name="Overmann J."/>
            <person name="Amann R."/>
            <person name="Jetten M.S.M."/>
            <person name="Mascher T."/>
            <person name="Medema M.H."/>
            <person name="Devos D.P."/>
            <person name="Kaster A.-K."/>
            <person name="Ovreas L."/>
            <person name="Rohde M."/>
            <person name="Galperin M.Y."/>
            <person name="Jogler C."/>
        </authorList>
    </citation>
    <scope>NUCLEOTIDE SEQUENCE [LARGE SCALE GENOMIC DNA]</scope>
    <source>
        <strain evidence="10 11">Pan181</strain>
    </source>
</reference>
<dbReference type="PROSITE" id="PS01064">
    <property type="entry name" value="PYRIDOX_OXIDASE"/>
    <property type="match status" value="1"/>
</dbReference>
<dbReference type="Proteomes" id="UP000315750">
    <property type="component" value="Chromosome"/>
</dbReference>
<dbReference type="OrthoDB" id="9780392at2"/>
<keyword evidence="2 5" id="KW-0285">Flavoprotein</keyword>
<comment type="pathway">
    <text evidence="5">Cofactor metabolism; pyridoxal 5'-phosphate salvage; pyridoxal 5'-phosphate from pyridoxamine 5'-phosphate: step 1/1.</text>
</comment>
<dbReference type="SUPFAM" id="SSF50475">
    <property type="entry name" value="FMN-binding split barrel"/>
    <property type="match status" value="1"/>
</dbReference>
<feature type="binding site" evidence="5 6">
    <location>
        <position position="133"/>
    </location>
    <ligand>
        <name>substrate</name>
    </ligand>
</feature>
<evidence type="ECO:0000256" key="4">
    <source>
        <dbReference type="ARBA" id="ARBA00023002"/>
    </source>
</evidence>
<dbReference type="GO" id="GO:0004733">
    <property type="term" value="F:pyridoxamine phosphate oxidase activity"/>
    <property type="evidence" value="ECO:0007669"/>
    <property type="project" value="UniProtKB-UniRule"/>
</dbReference>
<feature type="binding site" evidence="5 6">
    <location>
        <position position="125"/>
    </location>
    <ligand>
        <name>substrate</name>
    </ligand>
</feature>
<dbReference type="PIRSF" id="PIRSF000190">
    <property type="entry name" value="Pyd_amn-ph_oxd"/>
    <property type="match status" value="1"/>
</dbReference>
<feature type="binding site" evidence="6">
    <location>
        <begin position="7"/>
        <end position="10"/>
    </location>
    <ligand>
        <name>substrate</name>
    </ligand>
</feature>
<evidence type="ECO:0000259" key="8">
    <source>
        <dbReference type="Pfam" id="PF01243"/>
    </source>
</evidence>
<sequence length="214" mass="24063">MDLADLRTDYNDQGLNEADVAASPFEQMERWMQDAIANPAGEWYEPTAMTLATTDTEGNVSARVMLLKEVDDRGLVFFTNYGSDKASNLNANPQAAICFYWGQLGRQVRVVGSIEKVDRATSEEYFATRPRASQLGAVASNQSQVVANRQVLEEAMVAAANKYEDQPVPTPEGWGGYRLLPTTFEFWQGRMSRLHDRLRYRLDGDAWVLERLSP</sequence>
<dbReference type="Pfam" id="PF01243">
    <property type="entry name" value="PNPOx_N"/>
    <property type="match status" value="1"/>
</dbReference>
<feature type="binding site" evidence="5 7">
    <location>
        <position position="187"/>
    </location>
    <ligand>
        <name>FMN</name>
        <dbReference type="ChEBI" id="CHEBI:58210"/>
    </ligand>
</feature>
<keyword evidence="5" id="KW-0664">Pyridoxine biosynthesis</keyword>
<organism evidence="10 11">
    <name type="scientific">Aeoliella mucimassa</name>
    <dbReference type="NCBI Taxonomy" id="2527972"/>
    <lineage>
        <taxon>Bacteria</taxon>
        <taxon>Pseudomonadati</taxon>
        <taxon>Planctomycetota</taxon>
        <taxon>Planctomycetia</taxon>
        <taxon>Pirellulales</taxon>
        <taxon>Lacipirellulaceae</taxon>
        <taxon>Aeoliella</taxon>
    </lineage>
</organism>
<comment type="subunit">
    <text evidence="5">Homodimer.</text>
</comment>
<comment type="catalytic activity">
    <reaction evidence="5">
        <text>pyridoxine 5'-phosphate + O2 = pyridoxal 5'-phosphate + H2O2</text>
        <dbReference type="Rhea" id="RHEA:15149"/>
        <dbReference type="ChEBI" id="CHEBI:15379"/>
        <dbReference type="ChEBI" id="CHEBI:16240"/>
        <dbReference type="ChEBI" id="CHEBI:58589"/>
        <dbReference type="ChEBI" id="CHEBI:597326"/>
        <dbReference type="EC" id="1.4.3.5"/>
    </reaction>
</comment>
<feature type="binding site" evidence="5 7">
    <location>
        <begin position="78"/>
        <end position="79"/>
    </location>
    <ligand>
        <name>FMN</name>
        <dbReference type="ChEBI" id="CHEBI:58210"/>
    </ligand>
</feature>
<comment type="function">
    <text evidence="5">Catalyzes the oxidation of either pyridoxine 5'-phosphate (PNP) or pyridoxamine 5'-phosphate (PMP) into pyridoxal 5'-phosphate (PLP).</text>
</comment>
<dbReference type="EMBL" id="CP036278">
    <property type="protein sequence ID" value="QDU54045.1"/>
    <property type="molecule type" value="Genomic_DNA"/>
</dbReference>
<comment type="cofactor">
    <cofactor evidence="5 7">
        <name>FMN</name>
        <dbReference type="ChEBI" id="CHEBI:58210"/>
    </cofactor>
    <text evidence="5 7">Binds 1 FMN per subunit.</text>
</comment>
<evidence type="ECO:0000256" key="3">
    <source>
        <dbReference type="ARBA" id="ARBA00022643"/>
    </source>
</evidence>
<dbReference type="HAMAP" id="MF_01629">
    <property type="entry name" value="PdxH"/>
    <property type="match status" value="1"/>
</dbReference>
<dbReference type="EC" id="1.4.3.5" evidence="5"/>
<feature type="binding site" evidence="5 7">
    <location>
        <begin position="63"/>
        <end position="68"/>
    </location>
    <ligand>
        <name>FMN</name>
        <dbReference type="ChEBI" id="CHEBI:58210"/>
    </ligand>
</feature>
<comment type="pathway">
    <text evidence="5">Cofactor metabolism; pyridoxal 5'-phosphate salvage; pyridoxal 5'-phosphate from pyridoxine 5'-phosphate: step 1/1.</text>
</comment>
<feature type="binding site" evidence="5 6">
    <location>
        <position position="129"/>
    </location>
    <ligand>
        <name>substrate</name>
    </ligand>
</feature>
<dbReference type="PANTHER" id="PTHR10851">
    <property type="entry name" value="PYRIDOXINE-5-PHOSPHATE OXIDASE"/>
    <property type="match status" value="1"/>
</dbReference>
<dbReference type="RefSeq" id="WP_145245075.1">
    <property type="nucleotide sequence ID" value="NZ_CP036278.1"/>
</dbReference>
<comment type="similarity">
    <text evidence="1 5">Belongs to the pyridoxamine 5'-phosphate oxidase family.</text>
</comment>